<evidence type="ECO:0000256" key="4">
    <source>
        <dbReference type="ARBA" id="ARBA00022563"/>
    </source>
</evidence>
<dbReference type="GO" id="GO:0050661">
    <property type="term" value="F:NADP binding"/>
    <property type="evidence" value="ECO:0007669"/>
    <property type="project" value="InterPro"/>
</dbReference>
<comment type="caution">
    <text evidence="9">The sequence shown here is derived from an EMBL/GenBank/DDBJ whole genome shotgun (WGS) entry which is preliminary data.</text>
</comment>
<reference evidence="9 10" key="1">
    <citation type="submission" date="2020-11" db="EMBL/GenBank/DDBJ databases">
        <title>Kefir isolates.</title>
        <authorList>
            <person name="Marcisauskas S."/>
            <person name="Kim Y."/>
            <person name="Blasche S."/>
        </authorList>
    </citation>
    <scope>NUCLEOTIDE SEQUENCE [LARGE SCALE GENOMIC DNA]</scope>
    <source>
        <strain evidence="9 10">OG2</strain>
    </source>
</reference>
<dbReference type="GO" id="GO:0006730">
    <property type="term" value="P:one-carbon metabolic process"/>
    <property type="evidence" value="ECO:0007669"/>
    <property type="project" value="UniProtKB-KW"/>
</dbReference>
<feature type="domain" description="DHFR" evidence="8">
    <location>
        <begin position="7"/>
        <end position="215"/>
    </location>
</feature>
<name>A0A9P7BBS6_MAUEX</name>
<dbReference type="EC" id="1.5.1.3" evidence="2"/>
<dbReference type="InterPro" id="IPR024072">
    <property type="entry name" value="DHFR-like_dom_sf"/>
</dbReference>
<dbReference type="GO" id="GO:0046452">
    <property type="term" value="P:dihydrofolate metabolic process"/>
    <property type="evidence" value="ECO:0007669"/>
    <property type="project" value="TreeGrafter"/>
</dbReference>
<evidence type="ECO:0000256" key="2">
    <source>
        <dbReference type="ARBA" id="ARBA00012856"/>
    </source>
</evidence>
<keyword evidence="4" id="KW-0554">One-carbon metabolism</keyword>
<dbReference type="CDD" id="cd00209">
    <property type="entry name" value="DHFR"/>
    <property type="match status" value="1"/>
</dbReference>
<evidence type="ECO:0000256" key="7">
    <source>
        <dbReference type="RuleBase" id="RU004474"/>
    </source>
</evidence>
<comment type="pathway">
    <text evidence="1">Cofactor biosynthesis; tetrahydrofolate biosynthesis; 5,6,7,8-tetrahydrofolate from 7,8-dihydrofolate: step 1/1.</text>
</comment>
<dbReference type="PRINTS" id="PR00070">
    <property type="entry name" value="DHFR"/>
</dbReference>
<organism evidence="9 10">
    <name type="scientific">Maudiozyma exigua</name>
    <name type="common">Yeast</name>
    <name type="synonym">Kazachstania exigua</name>
    <dbReference type="NCBI Taxonomy" id="34358"/>
    <lineage>
        <taxon>Eukaryota</taxon>
        <taxon>Fungi</taxon>
        <taxon>Dikarya</taxon>
        <taxon>Ascomycota</taxon>
        <taxon>Saccharomycotina</taxon>
        <taxon>Saccharomycetes</taxon>
        <taxon>Saccharomycetales</taxon>
        <taxon>Saccharomycetaceae</taxon>
        <taxon>Maudiozyma</taxon>
    </lineage>
</organism>
<protein>
    <recommendedName>
        <fullName evidence="3">Dihydrofolate reductase</fullName>
        <ecNumber evidence="2">1.5.1.3</ecNumber>
    </recommendedName>
</protein>
<dbReference type="GO" id="GO:0004146">
    <property type="term" value="F:dihydrofolate reductase activity"/>
    <property type="evidence" value="ECO:0007669"/>
    <property type="project" value="UniProtKB-EC"/>
</dbReference>
<proteinExistence type="inferred from homology"/>
<evidence type="ECO:0000313" key="10">
    <source>
        <dbReference type="Proteomes" id="UP000750334"/>
    </source>
</evidence>
<dbReference type="PROSITE" id="PS00075">
    <property type="entry name" value="DHFR_1"/>
    <property type="match status" value="1"/>
</dbReference>
<dbReference type="PANTHER" id="PTHR48069">
    <property type="entry name" value="DIHYDROFOLATE REDUCTASE"/>
    <property type="match status" value="1"/>
</dbReference>
<dbReference type="OrthoDB" id="414698at2759"/>
<accession>A0A9P7BBS6</accession>
<dbReference type="Gene3D" id="3.40.430.10">
    <property type="entry name" value="Dihydrofolate Reductase, subunit A"/>
    <property type="match status" value="1"/>
</dbReference>
<evidence type="ECO:0000313" key="9">
    <source>
        <dbReference type="EMBL" id="KAG0668989.1"/>
    </source>
</evidence>
<keyword evidence="5" id="KW-0521">NADP</keyword>
<dbReference type="PANTHER" id="PTHR48069:SF3">
    <property type="entry name" value="DIHYDROFOLATE REDUCTASE"/>
    <property type="match status" value="1"/>
</dbReference>
<dbReference type="SUPFAM" id="SSF53597">
    <property type="entry name" value="Dihydrofolate reductase-like"/>
    <property type="match status" value="1"/>
</dbReference>
<dbReference type="GO" id="GO:0005739">
    <property type="term" value="C:mitochondrion"/>
    <property type="evidence" value="ECO:0007669"/>
    <property type="project" value="TreeGrafter"/>
</dbReference>
<dbReference type="InterPro" id="IPR012259">
    <property type="entry name" value="DHFR"/>
</dbReference>
<evidence type="ECO:0000256" key="1">
    <source>
        <dbReference type="ARBA" id="ARBA00004903"/>
    </source>
</evidence>
<dbReference type="GO" id="GO:0046654">
    <property type="term" value="P:tetrahydrofolate biosynthetic process"/>
    <property type="evidence" value="ECO:0007669"/>
    <property type="project" value="InterPro"/>
</dbReference>
<dbReference type="PROSITE" id="PS51330">
    <property type="entry name" value="DHFR_2"/>
    <property type="match status" value="1"/>
</dbReference>
<comment type="similarity">
    <text evidence="7">Belongs to the dihydrofolate reductase family.</text>
</comment>
<dbReference type="Pfam" id="PF00186">
    <property type="entry name" value="DHFR_1"/>
    <property type="match status" value="1"/>
</dbReference>
<dbReference type="InterPro" id="IPR001796">
    <property type="entry name" value="DHFR_dom"/>
</dbReference>
<dbReference type="EMBL" id="PUHR01000052">
    <property type="protein sequence ID" value="KAG0668989.1"/>
    <property type="molecule type" value="Genomic_DNA"/>
</dbReference>
<sequence length="216" mass="25061">MTVPKIDVVCIVATLLPDFGIGCQGGLPWKLSKEMKYFRQVTSGTLNTDKRNAVIMGRKTWESIPLKFRPLPSRYNVVISRSYDSQLTIEKMNDDSDKFFYKINSLEDGIKQIKEKLGDSLERIYIIGGGQIYSNSYSISDKLLITKLEIESQDIERPEMDTFLNIKHIQDEFRDISKDLKQYLPSTVTLPEPTANNDYIEREKGYKFQYTLYEKK</sequence>
<evidence type="ECO:0000256" key="6">
    <source>
        <dbReference type="ARBA" id="ARBA00023002"/>
    </source>
</evidence>
<evidence type="ECO:0000256" key="5">
    <source>
        <dbReference type="ARBA" id="ARBA00022857"/>
    </source>
</evidence>
<evidence type="ECO:0000259" key="8">
    <source>
        <dbReference type="PROSITE" id="PS51330"/>
    </source>
</evidence>
<keyword evidence="6" id="KW-0560">Oxidoreductase</keyword>
<keyword evidence="10" id="KW-1185">Reference proteome</keyword>
<dbReference type="AlphaFoldDB" id="A0A9P7BBS6"/>
<gene>
    <name evidence="9" type="primary">DFR1</name>
    <name evidence="9" type="ORF">C6P45_004206</name>
</gene>
<dbReference type="GO" id="GO:0046655">
    <property type="term" value="P:folic acid metabolic process"/>
    <property type="evidence" value="ECO:0007669"/>
    <property type="project" value="TreeGrafter"/>
</dbReference>
<dbReference type="InterPro" id="IPR017925">
    <property type="entry name" value="DHFR_CS"/>
</dbReference>
<dbReference type="Proteomes" id="UP000750334">
    <property type="component" value="Unassembled WGS sequence"/>
</dbReference>
<evidence type="ECO:0000256" key="3">
    <source>
        <dbReference type="ARBA" id="ARBA00018886"/>
    </source>
</evidence>